<dbReference type="GO" id="GO:0005886">
    <property type="term" value="C:plasma membrane"/>
    <property type="evidence" value="ECO:0007669"/>
    <property type="project" value="TreeGrafter"/>
</dbReference>
<dbReference type="PROSITE" id="PS00217">
    <property type="entry name" value="SUGAR_TRANSPORT_2"/>
    <property type="match status" value="1"/>
</dbReference>
<evidence type="ECO:0000259" key="6">
    <source>
        <dbReference type="PROSITE" id="PS50850"/>
    </source>
</evidence>
<dbReference type="RefSeq" id="WP_012700353.1">
    <property type="nucleotide sequence ID" value="NC_012560.1"/>
</dbReference>
<dbReference type="GO" id="GO:0046943">
    <property type="term" value="F:carboxylic acid transmembrane transporter activity"/>
    <property type="evidence" value="ECO:0007669"/>
    <property type="project" value="TreeGrafter"/>
</dbReference>
<feature type="transmembrane region" description="Helical" evidence="5">
    <location>
        <begin position="103"/>
        <end position="124"/>
    </location>
</feature>
<feature type="transmembrane region" description="Helical" evidence="5">
    <location>
        <begin position="371"/>
        <end position="393"/>
    </location>
</feature>
<feature type="transmembrane region" description="Helical" evidence="5">
    <location>
        <begin position="304"/>
        <end position="328"/>
    </location>
</feature>
<protein>
    <submittedName>
        <fullName evidence="7">Major facilitator superfamily transporter</fullName>
    </submittedName>
</protein>
<evidence type="ECO:0000256" key="3">
    <source>
        <dbReference type="ARBA" id="ARBA00022989"/>
    </source>
</evidence>
<evidence type="ECO:0000256" key="2">
    <source>
        <dbReference type="ARBA" id="ARBA00022692"/>
    </source>
</evidence>
<dbReference type="InterPro" id="IPR005829">
    <property type="entry name" value="Sugar_transporter_CS"/>
</dbReference>
<evidence type="ECO:0000313" key="8">
    <source>
        <dbReference type="Proteomes" id="UP000002424"/>
    </source>
</evidence>
<dbReference type="PROSITE" id="PS00216">
    <property type="entry name" value="SUGAR_TRANSPORT_1"/>
    <property type="match status" value="1"/>
</dbReference>
<feature type="domain" description="Major facilitator superfamily (MFS) profile" evidence="6">
    <location>
        <begin position="12"/>
        <end position="396"/>
    </location>
</feature>
<keyword evidence="8" id="KW-1185">Reference proteome</keyword>
<feature type="transmembrane region" description="Helical" evidence="5">
    <location>
        <begin position="206"/>
        <end position="236"/>
    </location>
</feature>
<dbReference type="EMBL" id="CP001157">
    <property type="protein sequence ID" value="ACO77943.1"/>
    <property type="molecule type" value="Genomic_DNA"/>
</dbReference>
<dbReference type="Proteomes" id="UP000002424">
    <property type="component" value="Chromosome"/>
</dbReference>
<accession>C1DSI8</accession>
<dbReference type="GeneID" id="88184994"/>
<dbReference type="CDD" id="cd17365">
    <property type="entry name" value="MFS_PcaK_like"/>
    <property type="match status" value="1"/>
</dbReference>
<feature type="transmembrane region" description="Helical" evidence="5">
    <location>
        <begin position="48"/>
        <end position="66"/>
    </location>
</feature>
<feature type="transmembrane region" description="Helical" evidence="5">
    <location>
        <begin position="256"/>
        <end position="275"/>
    </location>
</feature>
<reference evidence="7 8" key="1">
    <citation type="journal article" date="2009" name="J. Bacteriol.">
        <title>Genome sequence of Azotobacter vinelandii, an obligate aerobe specialized to support diverse anaerobic metabolic processes.</title>
        <authorList>
            <person name="Setubal J.C."/>
            <person name="dos Santos P."/>
            <person name="Goldman B.S."/>
            <person name="Ertesvag H."/>
            <person name="Espin G."/>
            <person name="Rubio L.M."/>
            <person name="Valla S."/>
            <person name="Almeida N.F."/>
            <person name="Balasubramanian D."/>
            <person name="Cromes L."/>
            <person name="Curatti L."/>
            <person name="Du Z."/>
            <person name="Godsy E."/>
            <person name="Goodner B."/>
            <person name="Hellner-Burris K."/>
            <person name="Hernandez J.A."/>
            <person name="Houmiel K."/>
            <person name="Imperial J."/>
            <person name="Kennedy C."/>
            <person name="Larson T.J."/>
            <person name="Latreille P."/>
            <person name="Ligon L.S."/>
            <person name="Lu J."/>
            <person name="Maerk M."/>
            <person name="Miller N.M."/>
            <person name="Norton S."/>
            <person name="O'Carroll I.P."/>
            <person name="Paulsen I."/>
            <person name="Raulfs E.C."/>
            <person name="Roemer R."/>
            <person name="Rosser J."/>
            <person name="Segura D."/>
            <person name="Slater S."/>
            <person name="Stricklin S.L."/>
            <person name="Studholme D.J."/>
            <person name="Sun J."/>
            <person name="Viana C.J."/>
            <person name="Wallin E."/>
            <person name="Wang B."/>
            <person name="Wheeler C."/>
            <person name="Zhu H."/>
            <person name="Dean D.R."/>
            <person name="Dixon R."/>
            <person name="Wood D."/>
        </authorList>
    </citation>
    <scope>NUCLEOTIDE SEQUENCE [LARGE SCALE GENOMIC DNA]</scope>
    <source>
        <strain evidence="8">DJ / ATCC BAA-1303</strain>
    </source>
</reference>
<dbReference type="KEGG" id="avn:Avin_17300"/>
<evidence type="ECO:0000313" key="7">
    <source>
        <dbReference type="EMBL" id="ACO77943.1"/>
    </source>
</evidence>
<dbReference type="InterPro" id="IPR036259">
    <property type="entry name" value="MFS_trans_sf"/>
</dbReference>
<organism evidence="7 8">
    <name type="scientific">Azotobacter vinelandii (strain DJ / ATCC BAA-1303)</name>
    <dbReference type="NCBI Taxonomy" id="322710"/>
    <lineage>
        <taxon>Bacteria</taxon>
        <taxon>Pseudomonadati</taxon>
        <taxon>Pseudomonadota</taxon>
        <taxon>Gammaproteobacteria</taxon>
        <taxon>Pseudomonadales</taxon>
        <taxon>Pseudomonadaceae</taxon>
        <taxon>Azotobacter</taxon>
    </lineage>
</organism>
<dbReference type="Pfam" id="PF07690">
    <property type="entry name" value="MFS_1"/>
    <property type="match status" value="1"/>
</dbReference>
<dbReference type="AlphaFoldDB" id="C1DSI8"/>
<feature type="transmembrane region" description="Helical" evidence="5">
    <location>
        <begin position="136"/>
        <end position="159"/>
    </location>
</feature>
<proteinExistence type="predicted"/>
<dbReference type="Gene3D" id="1.20.1250.20">
    <property type="entry name" value="MFS general substrate transporter like domains"/>
    <property type="match status" value="2"/>
</dbReference>
<dbReference type="EnsemblBacteria" id="ACO77943">
    <property type="protein sequence ID" value="ACO77943"/>
    <property type="gene ID" value="Avin_17300"/>
</dbReference>
<dbReference type="eggNOG" id="COG2814">
    <property type="taxonomic scope" value="Bacteria"/>
</dbReference>
<dbReference type="PROSITE" id="PS50850">
    <property type="entry name" value="MFS"/>
    <property type="match status" value="1"/>
</dbReference>
<dbReference type="OrthoDB" id="6627132at2"/>
<dbReference type="SUPFAM" id="SSF103473">
    <property type="entry name" value="MFS general substrate transporter"/>
    <property type="match status" value="1"/>
</dbReference>
<dbReference type="NCBIfam" id="NF008586">
    <property type="entry name" value="PRK11551.1"/>
    <property type="match status" value="1"/>
</dbReference>
<feature type="transmembrane region" description="Helical" evidence="5">
    <location>
        <begin position="280"/>
        <end position="298"/>
    </location>
</feature>
<evidence type="ECO:0000256" key="5">
    <source>
        <dbReference type="SAM" id="Phobius"/>
    </source>
</evidence>
<name>C1DSI8_AZOVD</name>
<feature type="transmembrane region" description="Helical" evidence="5">
    <location>
        <begin position="78"/>
        <end position="97"/>
    </location>
</feature>
<keyword evidence="2 5" id="KW-0812">Transmembrane</keyword>
<evidence type="ECO:0000256" key="4">
    <source>
        <dbReference type="ARBA" id="ARBA00023136"/>
    </source>
</evidence>
<keyword evidence="3 5" id="KW-1133">Transmembrane helix</keyword>
<dbReference type="InterPro" id="IPR020846">
    <property type="entry name" value="MFS_dom"/>
</dbReference>
<dbReference type="HOGENOM" id="CLU_001265_46_4_6"/>
<keyword evidence="4 5" id="KW-0472">Membrane</keyword>
<sequence>MKKTENGRALITIGLCFVIALLEGVDLQSAGIAAPGMQADFELTQGMLGAMFSAGILGLLPGALIGGRMADRVGRKKVLIVSVLLFGLFSLLTAMVWEFYGLLLARFMTGVGLGAALPNLIALCSEAVDEKYRGRAVSLMYCGMPIGGIFVSLLAMSGFFGGWKFIFYVGGLAPLLVVPLMILWLPESRAFSDTTANRPNDPPQSLAAIFQNGLATPTILLWISYFFTLMVVYMLLNWLPSLLVGQGFTKTEASTVQMFFSLGAATGTIVLGQLLDRWKMIAVIALMYAGILVALLALGNADNLHAMIVAGATAGFFTIGGQMVLYALGTLFYPIRIRATGLGAAIAVGRLGAMSGPAVAGQLLAMGGDTAGVLMASSPGIIVSALAIFYLLLRKHPATGLATLSNR</sequence>
<dbReference type="STRING" id="322710.Avin_17300"/>
<feature type="transmembrane region" description="Helical" evidence="5">
    <location>
        <begin position="340"/>
        <end position="365"/>
    </location>
</feature>
<feature type="transmembrane region" description="Helical" evidence="5">
    <location>
        <begin position="165"/>
        <end position="185"/>
    </location>
</feature>
<evidence type="ECO:0000256" key="1">
    <source>
        <dbReference type="ARBA" id="ARBA00004141"/>
    </source>
</evidence>
<dbReference type="PANTHER" id="PTHR23508:SF10">
    <property type="entry name" value="CARBOXYLIC ACID TRANSPORTER PROTEIN HOMOLOG"/>
    <property type="match status" value="1"/>
</dbReference>
<gene>
    <name evidence="7" type="ordered locus">Avin_17300</name>
</gene>
<dbReference type="InterPro" id="IPR011701">
    <property type="entry name" value="MFS"/>
</dbReference>
<comment type="subcellular location">
    <subcellularLocation>
        <location evidence="1">Membrane</location>
        <topology evidence="1">Multi-pass membrane protein</topology>
    </subcellularLocation>
</comment>
<dbReference type="PANTHER" id="PTHR23508">
    <property type="entry name" value="CARBOXYLIC ACID TRANSPORTER PROTEIN HOMOLOG"/>
    <property type="match status" value="1"/>
</dbReference>